<reference evidence="4" key="1">
    <citation type="submission" date="2025-08" db="UniProtKB">
        <authorList>
            <consortium name="RefSeq"/>
        </authorList>
    </citation>
    <scope>IDENTIFICATION</scope>
</reference>
<dbReference type="CTD" id="9882"/>
<dbReference type="Pfam" id="PF23436">
    <property type="entry name" value="RabGap-TBC_2"/>
    <property type="match status" value="1"/>
</dbReference>
<dbReference type="InterPro" id="IPR050302">
    <property type="entry name" value="Rab_GAP_TBC_domain"/>
</dbReference>
<dbReference type="GeneID" id="114847072"/>
<dbReference type="PANTHER" id="PTHR47219:SF14">
    <property type="entry name" value="TBC1 DOMAIN FAMILY MEMBER 4"/>
    <property type="match status" value="1"/>
</dbReference>
<accession>A0A8M1H8N2</accession>
<feature type="domain" description="Rab-GAP TBC" evidence="2">
    <location>
        <begin position="1"/>
        <end position="66"/>
    </location>
</feature>
<evidence type="ECO:0000256" key="1">
    <source>
        <dbReference type="SAM" id="Coils"/>
    </source>
</evidence>
<name>A0A8M1H8N2_BETSP</name>
<dbReference type="SUPFAM" id="SSF47923">
    <property type="entry name" value="Ypt/Rab-GAP domain of gyp1p"/>
    <property type="match status" value="1"/>
</dbReference>
<keyword evidence="1" id="KW-0175">Coiled coil</keyword>
<keyword evidence="3" id="KW-1185">Reference proteome</keyword>
<dbReference type="RefSeq" id="XP_040924793.1">
    <property type="nucleotide sequence ID" value="XM_041068859.2"/>
</dbReference>
<organism evidence="3 4">
    <name type="scientific">Betta splendens</name>
    <name type="common">Siamese fighting fish</name>
    <dbReference type="NCBI Taxonomy" id="158456"/>
    <lineage>
        <taxon>Eukaryota</taxon>
        <taxon>Metazoa</taxon>
        <taxon>Chordata</taxon>
        <taxon>Craniata</taxon>
        <taxon>Vertebrata</taxon>
        <taxon>Euteleostomi</taxon>
        <taxon>Actinopterygii</taxon>
        <taxon>Neopterygii</taxon>
        <taxon>Teleostei</taxon>
        <taxon>Neoteleostei</taxon>
        <taxon>Acanthomorphata</taxon>
        <taxon>Anabantaria</taxon>
        <taxon>Anabantiformes</taxon>
        <taxon>Anabantoidei</taxon>
        <taxon>Osphronemidae</taxon>
        <taxon>Betta</taxon>
    </lineage>
</organism>
<proteinExistence type="predicted"/>
<dbReference type="AlphaFoldDB" id="A0A8M1H8N2"/>
<sequence>MFNLHQIQMYQLSRLLHDYHRDLYNHFEEHEICPSLYAAPWFLTLFASQFPLGFVSRIFDFVFVQGTEVIFKVALCLLSSHESEIVECDSFESIVDYLKITLPSLAQAQMEQTVAKVMEMDISKQLHAYEVEYHVLQDEMLDVGSLPDDSERLDKLEKTNTQLKKQNMDLLEKLQAARQKIQTLETSVENFLSRESKMKHVIRSLEQERAAHQKTIERMRSCLPSDALTDVEMTQIKTGPNGKAKAAAKKP</sequence>
<dbReference type="PROSITE" id="PS50086">
    <property type="entry name" value="TBC_RABGAP"/>
    <property type="match status" value="1"/>
</dbReference>
<evidence type="ECO:0000313" key="4">
    <source>
        <dbReference type="RefSeq" id="XP_040924793.1"/>
    </source>
</evidence>
<dbReference type="Gene3D" id="1.10.472.80">
    <property type="entry name" value="Ypt/Rab-GAP domain of gyp1p, domain 3"/>
    <property type="match status" value="1"/>
</dbReference>
<dbReference type="PANTHER" id="PTHR47219">
    <property type="entry name" value="RAB GTPASE-ACTIVATING PROTEIN 1-LIKE"/>
    <property type="match status" value="1"/>
</dbReference>
<protein>
    <submittedName>
        <fullName evidence="4">TBC1 domain family member 4 isoform X7</fullName>
    </submittedName>
</protein>
<feature type="coiled-coil region" evidence="1">
    <location>
        <begin position="146"/>
        <end position="222"/>
    </location>
</feature>
<evidence type="ECO:0000313" key="3">
    <source>
        <dbReference type="Proteomes" id="UP000515150"/>
    </source>
</evidence>
<dbReference type="FunFam" id="1.10.472.80:FF:000003">
    <property type="entry name" value="Putative TBC1 domain family member 1"/>
    <property type="match status" value="1"/>
</dbReference>
<dbReference type="InterPro" id="IPR035969">
    <property type="entry name" value="Rab-GAP_TBC_sf"/>
</dbReference>
<dbReference type="InterPro" id="IPR000195">
    <property type="entry name" value="Rab-GAP-TBC_dom"/>
</dbReference>
<dbReference type="Proteomes" id="UP000515150">
    <property type="component" value="Chromosome 21"/>
</dbReference>
<evidence type="ECO:0000259" key="2">
    <source>
        <dbReference type="PROSITE" id="PS50086"/>
    </source>
</evidence>
<gene>
    <name evidence="4" type="primary">tbc1d4</name>
</gene>